<name>A0A4C1SH01_EUMVA</name>
<comment type="caution">
    <text evidence="2">The sequence shown here is derived from an EMBL/GenBank/DDBJ whole genome shotgun (WGS) entry which is preliminary data.</text>
</comment>
<dbReference type="Proteomes" id="UP000299102">
    <property type="component" value="Unassembled WGS sequence"/>
</dbReference>
<reference evidence="2 3" key="1">
    <citation type="journal article" date="2019" name="Commun. Biol.">
        <title>The bagworm genome reveals a unique fibroin gene that provides high tensile strength.</title>
        <authorList>
            <person name="Kono N."/>
            <person name="Nakamura H."/>
            <person name="Ohtoshi R."/>
            <person name="Tomita M."/>
            <person name="Numata K."/>
            <person name="Arakawa K."/>
        </authorList>
    </citation>
    <scope>NUCLEOTIDE SEQUENCE [LARGE SCALE GENOMIC DNA]</scope>
</reference>
<proteinExistence type="predicted"/>
<feature type="compositionally biased region" description="Basic residues" evidence="1">
    <location>
        <begin position="64"/>
        <end position="73"/>
    </location>
</feature>
<dbReference type="EMBL" id="BGZK01009992">
    <property type="protein sequence ID" value="GBP00458.1"/>
    <property type="molecule type" value="Genomic_DNA"/>
</dbReference>
<protein>
    <submittedName>
        <fullName evidence="2">Uncharacterized protein</fullName>
    </submittedName>
</protein>
<organism evidence="2 3">
    <name type="scientific">Eumeta variegata</name>
    <name type="common">Bagworm moth</name>
    <name type="synonym">Eumeta japonica</name>
    <dbReference type="NCBI Taxonomy" id="151549"/>
    <lineage>
        <taxon>Eukaryota</taxon>
        <taxon>Metazoa</taxon>
        <taxon>Ecdysozoa</taxon>
        <taxon>Arthropoda</taxon>
        <taxon>Hexapoda</taxon>
        <taxon>Insecta</taxon>
        <taxon>Pterygota</taxon>
        <taxon>Neoptera</taxon>
        <taxon>Endopterygota</taxon>
        <taxon>Lepidoptera</taxon>
        <taxon>Glossata</taxon>
        <taxon>Ditrysia</taxon>
        <taxon>Tineoidea</taxon>
        <taxon>Psychidae</taxon>
        <taxon>Oiketicinae</taxon>
        <taxon>Eumeta</taxon>
    </lineage>
</organism>
<sequence>MSTRSGFNDSTAPWSCETSTTAPEKCARRRLPGRGCSWPSRSSTFALETTSIASARRVFAPRARRRVCGRRPVNRPAPRPSPAPEDDNHVLQDRRSVIEGLVLLRVVPDLQPVPRHDAARIGGIDTGEESE</sequence>
<evidence type="ECO:0000313" key="2">
    <source>
        <dbReference type="EMBL" id="GBP00458.1"/>
    </source>
</evidence>
<feature type="region of interest" description="Disordered" evidence="1">
    <location>
        <begin position="112"/>
        <end position="131"/>
    </location>
</feature>
<evidence type="ECO:0000256" key="1">
    <source>
        <dbReference type="SAM" id="MobiDB-lite"/>
    </source>
</evidence>
<dbReference type="AlphaFoldDB" id="A0A4C1SH01"/>
<keyword evidence="3" id="KW-1185">Reference proteome</keyword>
<accession>A0A4C1SH01</accession>
<feature type="region of interest" description="Disordered" evidence="1">
    <location>
        <begin position="1"/>
        <end position="24"/>
    </location>
</feature>
<gene>
    <name evidence="2" type="ORF">EVAR_71859_1</name>
</gene>
<feature type="region of interest" description="Disordered" evidence="1">
    <location>
        <begin position="64"/>
        <end position="92"/>
    </location>
</feature>
<feature type="compositionally biased region" description="Polar residues" evidence="1">
    <location>
        <begin position="1"/>
        <end position="22"/>
    </location>
</feature>
<evidence type="ECO:0000313" key="3">
    <source>
        <dbReference type="Proteomes" id="UP000299102"/>
    </source>
</evidence>